<dbReference type="RefSeq" id="WP_161050657.1">
    <property type="nucleotide sequence ID" value="NZ_WWCR01000014.1"/>
</dbReference>
<organism evidence="1 2">
    <name type="scientific">Duganella margarita</name>
    <dbReference type="NCBI Taxonomy" id="2692170"/>
    <lineage>
        <taxon>Bacteria</taxon>
        <taxon>Pseudomonadati</taxon>
        <taxon>Pseudomonadota</taxon>
        <taxon>Betaproteobacteria</taxon>
        <taxon>Burkholderiales</taxon>
        <taxon>Oxalobacteraceae</taxon>
        <taxon>Telluria group</taxon>
        <taxon>Duganella</taxon>
    </lineage>
</organism>
<proteinExistence type="predicted"/>
<dbReference type="AlphaFoldDB" id="A0A7X4H1D3"/>
<evidence type="ECO:0000313" key="2">
    <source>
        <dbReference type="Proteomes" id="UP000469734"/>
    </source>
</evidence>
<comment type="caution">
    <text evidence="1">The sequence shown here is derived from an EMBL/GenBank/DDBJ whole genome shotgun (WGS) entry which is preliminary data.</text>
</comment>
<reference evidence="1 2" key="1">
    <citation type="submission" date="2019-12" db="EMBL/GenBank/DDBJ databases">
        <title>Novel species isolated from a subtropical stream in China.</title>
        <authorList>
            <person name="Lu H."/>
        </authorList>
    </citation>
    <scope>NUCLEOTIDE SEQUENCE [LARGE SCALE GENOMIC DNA]</scope>
    <source>
        <strain evidence="1 2">FT134W</strain>
    </source>
</reference>
<accession>A0A7X4H1D3</accession>
<gene>
    <name evidence="1" type="ORF">GTP56_15060</name>
</gene>
<dbReference type="Proteomes" id="UP000469734">
    <property type="component" value="Unassembled WGS sequence"/>
</dbReference>
<sequence>MTIQTALEQLKSRSPKFSTLKSALVKQGLPKSNNMINLETKFSNQTLPAAQLISQAQTLERIYKDNVDWGDKAVQFAVFEPADKPLLEALVAHTYAPQYVEPRGNKFPRQVTGAEMDGLAISPQLVRSITNATRTTATLYFYGRGYETSKQEFSVSGMTDSISQQRFLGYDHVVAYRRTVYQRIDTIFIDPANLRIEFRADATRLTRIADAAQALVTLKDVFRSLAQSQVNSVWQRKTLKLANFFPKIEQLYNGGEGRLSSLGHNTAAGATNNGKMRRGLSGDLKADPSHQASLSASLTEKFSITKAYSYYNDNSTVLLSIPGKAADTSSVPPMINTAIVEDCIDEAQFIEMMQKLR</sequence>
<protein>
    <submittedName>
        <fullName evidence="1">Uncharacterized protein</fullName>
    </submittedName>
</protein>
<evidence type="ECO:0000313" key="1">
    <source>
        <dbReference type="EMBL" id="MYM73512.1"/>
    </source>
</evidence>
<name>A0A7X4H1D3_9BURK</name>
<dbReference type="EMBL" id="WWCR01000014">
    <property type="protein sequence ID" value="MYM73512.1"/>
    <property type="molecule type" value="Genomic_DNA"/>
</dbReference>